<keyword evidence="2" id="KW-1185">Reference proteome</keyword>
<sequence>MFCLTIQNLHIISVNSGISHNFEAKRRWKLKQVRNLNPLNFASKRVELMAVINSKGHETTVMLTSGASGRINALFSIRAWRSLLMIVNAFFLLLLLPFRRRKAVVAMATGGSQGGGAGVGQGIIGSGKEEKQMEKKSGAVVRVPAAMVPRKSSAMAVAGTNQVAARRSLAIKRVMQDDGKESVREFSLFATARGDTLFTQSWTPISVKVRGVVVLLHGLNEHSGRYSDFAKQLNANGYKVYGMDWIGHGGSDGLHAYVHSLDDAVSDTKLFIKKVLADNPGVPCFCFGHSTGAAIILKAVLDPEVKARVAGVVMTSPAVGVQPSHPIFAVLAPVFSFLLPRYQFSAANKRGSIVSRDPEALVAKYSDPLVFTGSIRIRTGYEILRIGTHLQQNLHKVTVPFLVLHGSADSVTDPQASQKLYEMATSTDKTIRLLDGLLHDLLFEPEKEEIVQEIIQWLNQRS</sequence>
<accession>A0ACC0BQ86</accession>
<gene>
    <name evidence="1" type="ORF">M9H77_15177</name>
</gene>
<proteinExistence type="predicted"/>
<name>A0ACC0BQ86_CATRO</name>
<reference evidence="2" key="1">
    <citation type="journal article" date="2023" name="Nat. Plants">
        <title>Single-cell RNA sequencing provides a high-resolution roadmap for understanding the multicellular compartmentation of specialized metabolism.</title>
        <authorList>
            <person name="Sun S."/>
            <person name="Shen X."/>
            <person name="Li Y."/>
            <person name="Li Y."/>
            <person name="Wang S."/>
            <person name="Li R."/>
            <person name="Zhang H."/>
            <person name="Shen G."/>
            <person name="Guo B."/>
            <person name="Wei J."/>
            <person name="Xu J."/>
            <person name="St-Pierre B."/>
            <person name="Chen S."/>
            <person name="Sun C."/>
        </authorList>
    </citation>
    <scope>NUCLEOTIDE SEQUENCE [LARGE SCALE GENOMIC DNA]</scope>
</reference>
<organism evidence="1 2">
    <name type="scientific">Catharanthus roseus</name>
    <name type="common">Madagascar periwinkle</name>
    <name type="synonym">Vinca rosea</name>
    <dbReference type="NCBI Taxonomy" id="4058"/>
    <lineage>
        <taxon>Eukaryota</taxon>
        <taxon>Viridiplantae</taxon>
        <taxon>Streptophyta</taxon>
        <taxon>Embryophyta</taxon>
        <taxon>Tracheophyta</taxon>
        <taxon>Spermatophyta</taxon>
        <taxon>Magnoliopsida</taxon>
        <taxon>eudicotyledons</taxon>
        <taxon>Gunneridae</taxon>
        <taxon>Pentapetalae</taxon>
        <taxon>asterids</taxon>
        <taxon>lamiids</taxon>
        <taxon>Gentianales</taxon>
        <taxon>Apocynaceae</taxon>
        <taxon>Rauvolfioideae</taxon>
        <taxon>Vinceae</taxon>
        <taxon>Catharanthinae</taxon>
        <taxon>Catharanthus</taxon>
    </lineage>
</organism>
<evidence type="ECO:0000313" key="1">
    <source>
        <dbReference type="EMBL" id="KAI5674813.1"/>
    </source>
</evidence>
<protein>
    <submittedName>
        <fullName evidence="1">Uncharacterized protein</fullName>
    </submittedName>
</protein>
<dbReference type="EMBL" id="CM044703">
    <property type="protein sequence ID" value="KAI5674813.1"/>
    <property type="molecule type" value="Genomic_DNA"/>
</dbReference>
<comment type="caution">
    <text evidence="1">The sequence shown here is derived from an EMBL/GenBank/DDBJ whole genome shotgun (WGS) entry which is preliminary data.</text>
</comment>
<evidence type="ECO:0000313" key="2">
    <source>
        <dbReference type="Proteomes" id="UP001060085"/>
    </source>
</evidence>
<dbReference type="Proteomes" id="UP001060085">
    <property type="component" value="Linkage Group LG03"/>
</dbReference>